<evidence type="ECO:0000256" key="5">
    <source>
        <dbReference type="ARBA" id="ARBA00023002"/>
    </source>
</evidence>
<evidence type="ECO:0000313" key="8">
    <source>
        <dbReference type="EMBL" id="SBT08069.1"/>
    </source>
</evidence>
<comment type="similarity">
    <text evidence="2">Belongs to the GMC oxidoreductase family.</text>
</comment>
<keyword evidence="5" id="KW-0560">Oxidoreductase</keyword>
<dbReference type="SUPFAM" id="SSF51905">
    <property type="entry name" value="FAD/NAD(P)-binding domain"/>
    <property type="match status" value="1"/>
</dbReference>
<dbReference type="Gene3D" id="3.50.50.60">
    <property type="entry name" value="FAD/NAD(P)-binding domain"/>
    <property type="match status" value="2"/>
</dbReference>
<evidence type="ECO:0000256" key="2">
    <source>
        <dbReference type="ARBA" id="ARBA00010790"/>
    </source>
</evidence>
<dbReference type="Proteomes" id="UP000199600">
    <property type="component" value="Unassembled WGS sequence"/>
</dbReference>
<dbReference type="InterPro" id="IPR007867">
    <property type="entry name" value="GMC_OxRtase_C"/>
</dbReference>
<dbReference type="PANTHER" id="PTHR42784:SF1">
    <property type="entry name" value="PYRANOSE 2-OXIDASE"/>
    <property type="match status" value="1"/>
</dbReference>
<dbReference type="PANTHER" id="PTHR42784">
    <property type="entry name" value="PYRANOSE 2-OXIDASE"/>
    <property type="match status" value="1"/>
</dbReference>
<keyword evidence="3" id="KW-0285">Flavoprotein</keyword>
<sequence>MLSIEEIQRKHWDYLVIGTGIGGATAGHALAKGGKNVLFLEKGRAPFLHTDALQGTYPESLFSCDEAATLRNAPLLARAGRCYEEIHDENRCFVPLMGCGVGGSSALYGMAMERFFPSDFEPRRHFPNGCASSLPEAWPLHYQDMAPYYQQAERLYRVRGCRDALRPDESELPPPPPLSPQNAELYAHFQKRGLHPYQLPLACESVPDCECCQGYLCARGCKNDAGRICLEPAVHEYRATLLDECEVFHLDATPERITGVACHWQQRTITLHADQIILAAGALTTPALLLRSTSIHWPQGLANTSGLVGRNLMRHCVDLYLVFPRIGGENRFKEVGLSDFYQSDSGKLGTLQSFGLLPPAKILAATMAKDIHDTAPWASPLFALVRPLLPALLTRLFKRGVLLAAIMEDLPYTDNRVVPDPSLRIEYKLHPDDLSRLQTFRTQLAKALRPYRFLSLRQAEKNTMLAHVCGTCRFGDDPKTSVLNPNNRAHGLTNLFVVDSSFFPSSGGTNPALTIAANALRVADYLLTQDTCTQTS</sequence>
<evidence type="ECO:0000256" key="4">
    <source>
        <dbReference type="ARBA" id="ARBA00022827"/>
    </source>
</evidence>
<dbReference type="GO" id="GO:0016614">
    <property type="term" value="F:oxidoreductase activity, acting on CH-OH group of donors"/>
    <property type="evidence" value="ECO:0007669"/>
    <property type="project" value="InterPro"/>
</dbReference>
<evidence type="ECO:0000259" key="6">
    <source>
        <dbReference type="Pfam" id="PF00732"/>
    </source>
</evidence>
<dbReference type="InterPro" id="IPR000172">
    <property type="entry name" value="GMC_OxRdtase_N"/>
</dbReference>
<accession>A0A1A8XSJ3</accession>
<dbReference type="GO" id="GO:0050660">
    <property type="term" value="F:flavin adenine dinucleotide binding"/>
    <property type="evidence" value="ECO:0007669"/>
    <property type="project" value="InterPro"/>
</dbReference>
<feature type="domain" description="Glucose-methanol-choline oxidoreductase C-terminal" evidence="7">
    <location>
        <begin position="421"/>
        <end position="519"/>
    </location>
</feature>
<dbReference type="EMBL" id="FLQY01000174">
    <property type="protein sequence ID" value="SBT08069.1"/>
    <property type="molecule type" value="Genomic_DNA"/>
</dbReference>
<evidence type="ECO:0000256" key="1">
    <source>
        <dbReference type="ARBA" id="ARBA00001974"/>
    </source>
</evidence>
<proteinExistence type="inferred from homology"/>
<evidence type="ECO:0000256" key="3">
    <source>
        <dbReference type="ARBA" id="ARBA00022630"/>
    </source>
</evidence>
<keyword evidence="9" id="KW-1185">Reference proteome</keyword>
<evidence type="ECO:0000259" key="7">
    <source>
        <dbReference type="Pfam" id="PF05199"/>
    </source>
</evidence>
<dbReference type="Pfam" id="PF00732">
    <property type="entry name" value="GMC_oxred_N"/>
    <property type="match status" value="1"/>
</dbReference>
<reference evidence="8 9" key="1">
    <citation type="submission" date="2016-06" db="EMBL/GenBank/DDBJ databases">
        <authorList>
            <person name="Kjaerup R.B."/>
            <person name="Dalgaard T.S."/>
            <person name="Juul-Madsen H.R."/>
        </authorList>
    </citation>
    <scope>NUCLEOTIDE SEQUENCE [LARGE SCALE GENOMIC DNA]</scope>
    <source>
        <strain evidence="8">2</strain>
    </source>
</reference>
<feature type="domain" description="Glucose-methanol-choline oxidoreductase N-terminal" evidence="6">
    <location>
        <begin position="13"/>
        <end position="317"/>
    </location>
</feature>
<gene>
    <name evidence="8" type="ORF">PROAA_2550004</name>
</gene>
<dbReference type="InterPro" id="IPR051473">
    <property type="entry name" value="P2Ox-like"/>
</dbReference>
<dbReference type="RefSeq" id="WP_186411099.1">
    <property type="nucleotide sequence ID" value="NZ_FLQY01000174.1"/>
</dbReference>
<organism evidence="8 9">
    <name type="scientific">Candidatus Propionivibrio aalborgensis</name>
    <dbReference type="NCBI Taxonomy" id="1860101"/>
    <lineage>
        <taxon>Bacteria</taxon>
        <taxon>Pseudomonadati</taxon>
        <taxon>Pseudomonadota</taxon>
        <taxon>Betaproteobacteria</taxon>
        <taxon>Rhodocyclales</taxon>
        <taxon>Rhodocyclaceae</taxon>
        <taxon>Propionivibrio</taxon>
    </lineage>
</organism>
<dbReference type="AlphaFoldDB" id="A0A1A8XSJ3"/>
<dbReference type="Pfam" id="PF05199">
    <property type="entry name" value="GMC_oxred_C"/>
    <property type="match status" value="1"/>
</dbReference>
<protein>
    <submittedName>
        <fullName evidence="8">Glucose-methanol-choline oxidoreductase</fullName>
    </submittedName>
</protein>
<comment type="cofactor">
    <cofactor evidence="1">
        <name>FAD</name>
        <dbReference type="ChEBI" id="CHEBI:57692"/>
    </cofactor>
</comment>
<evidence type="ECO:0000313" key="9">
    <source>
        <dbReference type="Proteomes" id="UP000199600"/>
    </source>
</evidence>
<dbReference type="InterPro" id="IPR036188">
    <property type="entry name" value="FAD/NAD-bd_sf"/>
</dbReference>
<keyword evidence="4" id="KW-0274">FAD</keyword>
<name>A0A1A8XSJ3_9RHOO</name>